<gene>
    <name evidence="1" type="ORF">LSAT_V11C300108980</name>
</gene>
<reference evidence="1 2" key="1">
    <citation type="journal article" date="2017" name="Nat. Commun.">
        <title>Genome assembly with in vitro proximity ligation data and whole-genome triplication in lettuce.</title>
        <authorList>
            <person name="Reyes-Chin-Wo S."/>
            <person name="Wang Z."/>
            <person name="Yang X."/>
            <person name="Kozik A."/>
            <person name="Arikit S."/>
            <person name="Song C."/>
            <person name="Xia L."/>
            <person name="Froenicke L."/>
            <person name="Lavelle D.O."/>
            <person name="Truco M.J."/>
            <person name="Xia R."/>
            <person name="Zhu S."/>
            <person name="Xu C."/>
            <person name="Xu H."/>
            <person name="Xu X."/>
            <person name="Cox K."/>
            <person name="Korf I."/>
            <person name="Meyers B.C."/>
            <person name="Michelmore R.W."/>
        </authorList>
    </citation>
    <scope>NUCLEOTIDE SEQUENCE [LARGE SCALE GENOMIC DNA]</scope>
    <source>
        <strain evidence="2">cv. Salinas</strain>
        <tissue evidence="1">Seedlings</tissue>
    </source>
</reference>
<keyword evidence="2" id="KW-1185">Reference proteome</keyword>
<evidence type="ECO:0000313" key="1">
    <source>
        <dbReference type="EMBL" id="KAJ0216853.1"/>
    </source>
</evidence>
<name>A0A9R1W3P7_LACSA</name>
<evidence type="ECO:0000313" key="2">
    <source>
        <dbReference type="Proteomes" id="UP000235145"/>
    </source>
</evidence>
<dbReference type="Proteomes" id="UP000235145">
    <property type="component" value="Unassembled WGS sequence"/>
</dbReference>
<dbReference type="SUPFAM" id="SSF52317">
    <property type="entry name" value="Class I glutamine amidotransferase-like"/>
    <property type="match status" value="1"/>
</dbReference>
<evidence type="ECO:0008006" key="3">
    <source>
        <dbReference type="Google" id="ProtNLM"/>
    </source>
</evidence>
<dbReference type="PANTHER" id="PTHR11550">
    <property type="entry name" value="CTP SYNTHASE"/>
    <property type="match status" value="1"/>
</dbReference>
<dbReference type="InterPro" id="IPR004468">
    <property type="entry name" value="CTP_synthase"/>
</dbReference>
<dbReference type="InterPro" id="IPR029062">
    <property type="entry name" value="Class_I_gatase-like"/>
</dbReference>
<comment type="caution">
    <text evidence="1">The sequence shown here is derived from an EMBL/GenBank/DDBJ whole genome shotgun (WGS) entry which is preliminary data.</text>
</comment>
<dbReference type="EMBL" id="NBSK02000003">
    <property type="protein sequence ID" value="KAJ0216853.1"/>
    <property type="molecule type" value="Genomic_DNA"/>
</dbReference>
<proteinExistence type="predicted"/>
<accession>A0A9R1W3P7</accession>
<dbReference type="GO" id="GO:0006221">
    <property type="term" value="P:pyrimidine nucleotide biosynthetic process"/>
    <property type="evidence" value="ECO:0007669"/>
    <property type="project" value="InterPro"/>
</dbReference>
<dbReference type="AlphaFoldDB" id="A0A9R1W3P7"/>
<protein>
    <recommendedName>
        <fullName evidence="3">CTP synthase (glutamine hydrolyzing)</fullName>
    </recommendedName>
</protein>
<dbReference type="PANTHER" id="PTHR11550:SF40">
    <property type="entry name" value="CTP SYNTHASE"/>
    <property type="match status" value="1"/>
</dbReference>
<dbReference type="Gene3D" id="3.40.50.880">
    <property type="match status" value="1"/>
</dbReference>
<organism evidence="1 2">
    <name type="scientific">Lactuca sativa</name>
    <name type="common">Garden lettuce</name>
    <dbReference type="NCBI Taxonomy" id="4236"/>
    <lineage>
        <taxon>Eukaryota</taxon>
        <taxon>Viridiplantae</taxon>
        <taxon>Streptophyta</taxon>
        <taxon>Embryophyta</taxon>
        <taxon>Tracheophyta</taxon>
        <taxon>Spermatophyta</taxon>
        <taxon>Magnoliopsida</taxon>
        <taxon>eudicotyledons</taxon>
        <taxon>Gunneridae</taxon>
        <taxon>Pentapetalae</taxon>
        <taxon>asterids</taxon>
        <taxon>campanulids</taxon>
        <taxon>Asterales</taxon>
        <taxon>Asteraceae</taxon>
        <taxon>Cichorioideae</taxon>
        <taxon>Cichorieae</taxon>
        <taxon>Lactucinae</taxon>
        <taxon>Lactuca</taxon>
    </lineage>
</organism>
<dbReference type="GO" id="GO:0003883">
    <property type="term" value="F:CTP synthase activity"/>
    <property type="evidence" value="ECO:0007669"/>
    <property type="project" value="InterPro"/>
</dbReference>
<sequence length="188" mass="21036">MLRTRLVWFTFGFASTTDIMSQFVYKDLLLDRHSLSLQLKQQFDSLESRVSNLESVSPKFRVFLVKGCLDVLLKKLSNEEIIIFLNRAETFDNLTNSVKIAMVGKYVGLTDSYLSVVKSLLHACIACSLKPSIEWIAASDLEDESARLTPEAHAKAWETLRSAACVLVPGGFGDRGVKGMIHRSYTTP</sequence>